<dbReference type="InterPro" id="IPR014284">
    <property type="entry name" value="RNA_pol_sigma-70_dom"/>
</dbReference>
<dbReference type="PANTHER" id="PTHR43133">
    <property type="entry name" value="RNA POLYMERASE ECF-TYPE SIGMA FACTO"/>
    <property type="match status" value="1"/>
</dbReference>
<dbReference type="RefSeq" id="WP_014772986.1">
    <property type="nucleotide sequence ID" value="NC_018010.1"/>
</dbReference>
<evidence type="ECO:0000256" key="1">
    <source>
        <dbReference type="ARBA" id="ARBA00010641"/>
    </source>
</evidence>
<dbReference type="KEGG" id="bbd:Belba_2472"/>
<evidence type="ECO:0000256" key="4">
    <source>
        <dbReference type="ARBA" id="ARBA00023125"/>
    </source>
</evidence>
<evidence type="ECO:0000256" key="2">
    <source>
        <dbReference type="ARBA" id="ARBA00023015"/>
    </source>
</evidence>
<accession>I3Z710</accession>
<dbReference type="SUPFAM" id="SSF88946">
    <property type="entry name" value="Sigma2 domain of RNA polymerase sigma factors"/>
    <property type="match status" value="1"/>
</dbReference>
<keyword evidence="5" id="KW-0804">Transcription</keyword>
<dbReference type="InterPro" id="IPR013325">
    <property type="entry name" value="RNA_pol_sigma_r2"/>
</dbReference>
<organism evidence="7 8">
    <name type="scientific">Belliella baltica (strain DSM 15883 / CIP 108006 / LMG 21964 / BA134)</name>
    <dbReference type="NCBI Taxonomy" id="866536"/>
    <lineage>
        <taxon>Bacteria</taxon>
        <taxon>Pseudomonadati</taxon>
        <taxon>Bacteroidota</taxon>
        <taxon>Cytophagia</taxon>
        <taxon>Cytophagales</taxon>
        <taxon>Cyclobacteriaceae</taxon>
        <taxon>Belliella</taxon>
    </lineage>
</organism>
<keyword evidence="2" id="KW-0805">Transcription regulation</keyword>
<dbReference type="OrthoDB" id="1116697at2"/>
<dbReference type="NCBIfam" id="TIGR02937">
    <property type="entry name" value="sigma70-ECF"/>
    <property type="match status" value="1"/>
</dbReference>
<protein>
    <submittedName>
        <fullName evidence="7">RNA polymerase sigma factor, sigma-70 family</fullName>
    </submittedName>
</protein>
<keyword evidence="8" id="KW-1185">Reference proteome</keyword>
<dbReference type="Pfam" id="PF04542">
    <property type="entry name" value="Sigma70_r2"/>
    <property type="match status" value="1"/>
</dbReference>
<dbReference type="InterPro" id="IPR013324">
    <property type="entry name" value="RNA_pol_sigma_r3/r4-like"/>
</dbReference>
<evidence type="ECO:0000256" key="5">
    <source>
        <dbReference type="ARBA" id="ARBA00023163"/>
    </source>
</evidence>
<dbReference type="SUPFAM" id="SSF88659">
    <property type="entry name" value="Sigma3 and sigma4 domains of RNA polymerase sigma factors"/>
    <property type="match status" value="1"/>
</dbReference>
<reference evidence="8" key="1">
    <citation type="submission" date="2012-06" db="EMBL/GenBank/DDBJ databases">
        <title>The complete genome of Belliella baltica DSM 15883.</title>
        <authorList>
            <person name="Lucas S."/>
            <person name="Copeland A."/>
            <person name="Lapidus A."/>
            <person name="Goodwin L."/>
            <person name="Pitluck S."/>
            <person name="Peters L."/>
            <person name="Mikhailova N."/>
            <person name="Davenport K."/>
            <person name="Kyrpides N."/>
            <person name="Mavromatis K."/>
            <person name="Pagani I."/>
            <person name="Ivanova N."/>
            <person name="Ovchinnikova G."/>
            <person name="Zeytun A."/>
            <person name="Detter J.C."/>
            <person name="Han C."/>
            <person name="Land M."/>
            <person name="Hauser L."/>
            <person name="Markowitz V."/>
            <person name="Cheng J.-F."/>
            <person name="Hugenholtz P."/>
            <person name="Woyke T."/>
            <person name="Wu D."/>
            <person name="Tindall B."/>
            <person name="Pomrenke H."/>
            <person name="Brambilla E."/>
            <person name="Klenk H.-P."/>
            <person name="Eisen J.A."/>
        </authorList>
    </citation>
    <scope>NUCLEOTIDE SEQUENCE [LARGE SCALE GENOMIC DNA]</scope>
    <source>
        <strain evidence="8">DSM 15883 / CIP 108006 / LMG 21964 / BA134</strain>
    </source>
</reference>
<dbReference type="AlphaFoldDB" id="I3Z710"/>
<gene>
    <name evidence="7" type="ordered locus">Belba_2472</name>
</gene>
<dbReference type="Proteomes" id="UP000006050">
    <property type="component" value="Chromosome"/>
</dbReference>
<dbReference type="HOGENOM" id="CLU_047691_16_1_10"/>
<dbReference type="STRING" id="866536.Belba_2472"/>
<dbReference type="GO" id="GO:0006352">
    <property type="term" value="P:DNA-templated transcription initiation"/>
    <property type="evidence" value="ECO:0007669"/>
    <property type="project" value="InterPro"/>
</dbReference>
<keyword evidence="3" id="KW-0731">Sigma factor</keyword>
<feature type="domain" description="RNA polymerase sigma-70 region 2" evidence="6">
    <location>
        <begin position="30"/>
        <end position="99"/>
    </location>
</feature>
<dbReference type="Gene3D" id="1.10.1740.10">
    <property type="match status" value="1"/>
</dbReference>
<keyword evidence="4" id="KW-0238">DNA-binding</keyword>
<proteinExistence type="inferred from homology"/>
<dbReference type="eggNOG" id="COG1595">
    <property type="taxonomic scope" value="Bacteria"/>
</dbReference>
<dbReference type="InterPro" id="IPR039425">
    <property type="entry name" value="RNA_pol_sigma-70-like"/>
</dbReference>
<dbReference type="InterPro" id="IPR007627">
    <property type="entry name" value="RNA_pol_sigma70_r2"/>
</dbReference>
<dbReference type="PATRIC" id="fig|866536.3.peg.2547"/>
<comment type="similarity">
    <text evidence="1">Belongs to the sigma-70 factor family. ECF subfamily.</text>
</comment>
<dbReference type="GO" id="GO:0003677">
    <property type="term" value="F:DNA binding"/>
    <property type="evidence" value="ECO:0007669"/>
    <property type="project" value="UniProtKB-KW"/>
</dbReference>
<evidence type="ECO:0000313" key="8">
    <source>
        <dbReference type="Proteomes" id="UP000006050"/>
    </source>
</evidence>
<dbReference type="EMBL" id="CP003281">
    <property type="protein sequence ID" value="AFL85028.1"/>
    <property type="molecule type" value="Genomic_DNA"/>
</dbReference>
<evidence type="ECO:0000256" key="3">
    <source>
        <dbReference type="ARBA" id="ARBA00023082"/>
    </source>
</evidence>
<sequence length="203" mass="23396">MKINKTNSEDSILDDIKAGGILLNKALEYMYSTYYRLLESIILKNSGDEDDAADVIQDTFLAFVKMVQDGRFRKEAGVKSMLYSIARNLWITEIRKRKSTQNRHEIFEQGNDVEVIGVSVEIEKIENQKLILSLFESIGQKCKSILISFYYENLSMKDIMEKEDFSSEQVLRNKKYKCLKSLIEKVNGNEILAKSVKNALQND</sequence>
<dbReference type="PANTHER" id="PTHR43133:SF8">
    <property type="entry name" value="RNA POLYMERASE SIGMA FACTOR HI_1459-RELATED"/>
    <property type="match status" value="1"/>
</dbReference>
<evidence type="ECO:0000259" key="6">
    <source>
        <dbReference type="Pfam" id="PF04542"/>
    </source>
</evidence>
<evidence type="ECO:0000313" key="7">
    <source>
        <dbReference type="EMBL" id="AFL85028.1"/>
    </source>
</evidence>
<name>I3Z710_BELBD</name>
<dbReference type="GO" id="GO:0016987">
    <property type="term" value="F:sigma factor activity"/>
    <property type="evidence" value="ECO:0007669"/>
    <property type="project" value="UniProtKB-KW"/>
</dbReference>